<protein>
    <submittedName>
        <fullName evidence="4">Uncharacterized protein</fullName>
    </submittedName>
</protein>
<evidence type="ECO:0000256" key="2">
    <source>
        <dbReference type="ARBA" id="ARBA00022980"/>
    </source>
</evidence>
<organism evidence="4 5">
    <name type="scientific">Apophysomyces ossiformis</name>
    <dbReference type="NCBI Taxonomy" id="679940"/>
    <lineage>
        <taxon>Eukaryota</taxon>
        <taxon>Fungi</taxon>
        <taxon>Fungi incertae sedis</taxon>
        <taxon>Mucoromycota</taxon>
        <taxon>Mucoromycotina</taxon>
        <taxon>Mucoromycetes</taxon>
        <taxon>Mucorales</taxon>
        <taxon>Mucorineae</taxon>
        <taxon>Mucoraceae</taxon>
        <taxon>Apophysomyces</taxon>
    </lineage>
</organism>
<sequence>MKAITSSQIFQEAFQNAKPRPFLEDHLLVLKIHLQVHPKVATEECRSNDNDYIDHNDKSAFVEVSGCGSPTKPKKNDDNKDDNDYKELFKSFWCYMASVAEEILELGDYYRDVYDKDELDKKLDEIQREIGNLNYLNTTALQYFYGIGEPTAMKLCEKHAIPKNIKVSELTDTQINDLTNSLASMTIESDLKRQIREHVMHHRNINNYTGRRHAMSLPVRGQRTRNNAKTAKRLNGRWVQRRGFSIWTMNQQTPLERFFDKFM</sequence>
<name>A0A8H7BJT7_9FUNG</name>
<dbReference type="GO" id="GO:0006412">
    <property type="term" value="P:translation"/>
    <property type="evidence" value="ECO:0007669"/>
    <property type="project" value="InterPro"/>
</dbReference>
<dbReference type="Gene3D" id="4.10.910.10">
    <property type="entry name" value="30s ribosomal protein s13, domain 2"/>
    <property type="match status" value="1"/>
</dbReference>
<dbReference type="PANTHER" id="PTHR10871:SF1">
    <property type="entry name" value="SMALL RIBOSOMAL SUBUNIT PROTEIN US13M"/>
    <property type="match status" value="1"/>
</dbReference>
<evidence type="ECO:0000313" key="5">
    <source>
        <dbReference type="Proteomes" id="UP000605846"/>
    </source>
</evidence>
<gene>
    <name evidence="4" type="ORF">EC973_001813</name>
</gene>
<dbReference type="PROSITE" id="PS00646">
    <property type="entry name" value="RIBOSOMAL_S13_1"/>
    <property type="match status" value="1"/>
</dbReference>
<accession>A0A8H7BJT7</accession>
<dbReference type="GO" id="GO:0015935">
    <property type="term" value="C:small ribosomal subunit"/>
    <property type="evidence" value="ECO:0007669"/>
    <property type="project" value="TreeGrafter"/>
</dbReference>
<dbReference type="Proteomes" id="UP000605846">
    <property type="component" value="Unassembled WGS sequence"/>
</dbReference>
<comment type="caution">
    <text evidence="4">The sequence shown here is derived from an EMBL/GenBank/DDBJ whole genome shotgun (WGS) entry which is preliminary data.</text>
</comment>
<dbReference type="InterPro" id="IPR027437">
    <property type="entry name" value="Rbsml_uS13_C"/>
</dbReference>
<dbReference type="GO" id="GO:0003723">
    <property type="term" value="F:RNA binding"/>
    <property type="evidence" value="ECO:0007669"/>
    <property type="project" value="InterPro"/>
</dbReference>
<keyword evidence="5" id="KW-1185">Reference proteome</keyword>
<keyword evidence="3" id="KW-0687">Ribonucleoprotein</keyword>
<dbReference type="GO" id="GO:0005739">
    <property type="term" value="C:mitochondrion"/>
    <property type="evidence" value="ECO:0007669"/>
    <property type="project" value="TreeGrafter"/>
</dbReference>
<evidence type="ECO:0000256" key="3">
    <source>
        <dbReference type="ARBA" id="ARBA00023274"/>
    </source>
</evidence>
<dbReference type="Pfam" id="PF00416">
    <property type="entry name" value="Ribosomal_S13"/>
    <property type="match status" value="1"/>
</dbReference>
<dbReference type="Gene3D" id="1.10.8.50">
    <property type="match status" value="1"/>
</dbReference>
<dbReference type="PROSITE" id="PS50159">
    <property type="entry name" value="RIBOSOMAL_S13_2"/>
    <property type="match status" value="1"/>
</dbReference>
<dbReference type="PANTHER" id="PTHR10871">
    <property type="entry name" value="30S RIBOSOMAL PROTEIN S13/40S RIBOSOMAL PROTEIN S18"/>
    <property type="match status" value="1"/>
</dbReference>
<keyword evidence="2" id="KW-0689">Ribosomal protein</keyword>
<dbReference type="SUPFAM" id="SSF46946">
    <property type="entry name" value="S13-like H2TH domain"/>
    <property type="match status" value="1"/>
</dbReference>
<reference evidence="4" key="1">
    <citation type="submission" date="2020-01" db="EMBL/GenBank/DDBJ databases">
        <title>Genome Sequencing of Three Apophysomyces-Like Fungal Strains Confirms a Novel Fungal Genus in the Mucoromycota with divergent Burkholderia-like Endosymbiotic Bacteria.</title>
        <authorList>
            <person name="Stajich J.E."/>
            <person name="Macias A.M."/>
            <person name="Carter-House D."/>
            <person name="Lovett B."/>
            <person name="Kasson L.R."/>
            <person name="Berry K."/>
            <person name="Grigoriev I."/>
            <person name="Chang Y."/>
            <person name="Spatafora J."/>
            <person name="Kasson M.T."/>
        </authorList>
    </citation>
    <scope>NUCLEOTIDE SEQUENCE</scope>
    <source>
        <strain evidence="4">NRRL A-21654</strain>
    </source>
</reference>
<proteinExistence type="inferred from homology"/>
<dbReference type="InterPro" id="IPR001892">
    <property type="entry name" value="Ribosomal_uS13"/>
</dbReference>
<evidence type="ECO:0000256" key="1">
    <source>
        <dbReference type="ARBA" id="ARBA00008080"/>
    </source>
</evidence>
<evidence type="ECO:0000313" key="4">
    <source>
        <dbReference type="EMBL" id="KAF7723619.1"/>
    </source>
</evidence>
<comment type="similarity">
    <text evidence="1">Belongs to the universal ribosomal protein uS13 family.</text>
</comment>
<dbReference type="GO" id="GO:0003735">
    <property type="term" value="F:structural constituent of ribosome"/>
    <property type="evidence" value="ECO:0007669"/>
    <property type="project" value="InterPro"/>
</dbReference>
<dbReference type="AlphaFoldDB" id="A0A8H7BJT7"/>
<dbReference type="EMBL" id="JABAYA010000145">
    <property type="protein sequence ID" value="KAF7723619.1"/>
    <property type="molecule type" value="Genomic_DNA"/>
</dbReference>
<dbReference type="OrthoDB" id="525520at2759"/>
<dbReference type="InterPro" id="IPR010979">
    <property type="entry name" value="Ribosomal_uS13-like_H2TH"/>
</dbReference>
<dbReference type="InterPro" id="IPR018269">
    <property type="entry name" value="Ribosomal_uS13_CS"/>
</dbReference>